<proteinExistence type="inferred from homology"/>
<dbReference type="InterPro" id="IPR050322">
    <property type="entry name" value="Fe-S_cluster_asmbl/transfer"/>
</dbReference>
<dbReference type="EMBL" id="GHBR01003541">
    <property type="protein sequence ID" value="NDJ97752.1"/>
    <property type="molecule type" value="Transcribed_RNA"/>
</dbReference>
<dbReference type="GO" id="GO:0005739">
    <property type="term" value="C:mitochondrion"/>
    <property type="evidence" value="ECO:0007669"/>
    <property type="project" value="TreeGrafter"/>
</dbReference>
<name>A0A6B2G2J0_MYXSQ</name>
<dbReference type="PANTHER" id="PTHR10072:SF41">
    <property type="entry name" value="IRON-SULFUR CLUSTER ASSEMBLY 1 HOMOLOG, MITOCHONDRIAL"/>
    <property type="match status" value="1"/>
</dbReference>
<dbReference type="InterPro" id="IPR035903">
    <property type="entry name" value="HesB-like_dom_sf"/>
</dbReference>
<evidence type="ECO:0000256" key="1">
    <source>
        <dbReference type="ARBA" id="ARBA00006718"/>
    </source>
</evidence>
<organism evidence="4">
    <name type="scientific">Myxobolus squamalis</name>
    <name type="common">Myxosporean</name>
    <dbReference type="NCBI Taxonomy" id="59785"/>
    <lineage>
        <taxon>Eukaryota</taxon>
        <taxon>Metazoa</taxon>
        <taxon>Cnidaria</taxon>
        <taxon>Myxozoa</taxon>
        <taxon>Myxosporea</taxon>
        <taxon>Bivalvulida</taxon>
        <taxon>Platysporina</taxon>
        <taxon>Myxobolidae</taxon>
        <taxon>Myxobolus</taxon>
    </lineage>
</organism>
<evidence type="ECO:0000259" key="3">
    <source>
        <dbReference type="Pfam" id="PF01521"/>
    </source>
</evidence>
<comment type="similarity">
    <text evidence="1">Belongs to the HesB/IscA family.</text>
</comment>
<feature type="domain" description="Core" evidence="3">
    <location>
        <begin position="28"/>
        <end position="128"/>
    </location>
</feature>
<reference evidence="4" key="1">
    <citation type="submission" date="2018-11" db="EMBL/GenBank/DDBJ databases">
        <title>Myxobolus squamalis genome and transcriptome.</title>
        <authorList>
            <person name="Yahalomi D."/>
            <person name="Atkinson S.D."/>
            <person name="Neuhof M."/>
            <person name="Chang E.S."/>
            <person name="Philippe H."/>
            <person name="Cartwright P."/>
            <person name="Bartholomew J.L."/>
            <person name="Huchon D."/>
        </authorList>
    </citation>
    <scope>NUCLEOTIDE SEQUENCE</scope>
    <source>
        <strain evidence="4">71B08</strain>
        <tissue evidence="4">Whole</tissue>
    </source>
</reference>
<evidence type="ECO:0000313" key="4">
    <source>
        <dbReference type="EMBL" id="NDJ97752.1"/>
    </source>
</evidence>
<dbReference type="Pfam" id="PF01521">
    <property type="entry name" value="Fe-S_biosyn"/>
    <property type="match status" value="1"/>
</dbReference>
<dbReference type="AlphaFoldDB" id="A0A6B2G2J0"/>
<dbReference type="SUPFAM" id="SSF89360">
    <property type="entry name" value="HesB-like domain"/>
    <property type="match status" value="1"/>
</dbReference>
<accession>A0A6B2G2J0</accession>
<dbReference type="NCBIfam" id="TIGR00049">
    <property type="entry name" value="iron-sulfur cluster assembly accessory protein"/>
    <property type="match status" value="1"/>
</dbReference>
<dbReference type="Gene3D" id="2.60.300.12">
    <property type="entry name" value="HesB-like domain"/>
    <property type="match status" value="1"/>
</dbReference>
<protein>
    <recommendedName>
        <fullName evidence="2">Iron-sulfur cluster assembly 1 homolog, mitochondrial</fullName>
    </recommendedName>
</protein>
<sequence length="132" mass="14847">MVRFTRNLLNSIKIVLNQDKSNKTKHALTFTLSAINKLNQIISNRPDAKGLVIGVKERGCSGLSYCLSYCDKEDPRAEKIRINGHYIFIDPKAQFTLLGSEMDYVESKLSSEFIFKNPNIKGTCGCGESFHL</sequence>
<dbReference type="InterPro" id="IPR000361">
    <property type="entry name" value="ATAP_core_dom"/>
</dbReference>
<dbReference type="PANTHER" id="PTHR10072">
    <property type="entry name" value="IRON-SULFUR CLUSTER ASSEMBLY PROTEIN"/>
    <property type="match status" value="1"/>
</dbReference>
<dbReference type="GO" id="GO:0016226">
    <property type="term" value="P:iron-sulfur cluster assembly"/>
    <property type="evidence" value="ECO:0007669"/>
    <property type="project" value="InterPro"/>
</dbReference>
<dbReference type="InterPro" id="IPR017870">
    <property type="entry name" value="FeS_cluster_insertion_CS"/>
</dbReference>
<dbReference type="PROSITE" id="PS01152">
    <property type="entry name" value="HESB"/>
    <property type="match status" value="1"/>
</dbReference>
<dbReference type="InterPro" id="IPR016092">
    <property type="entry name" value="ATAP"/>
</dbReference>
<evidence type="ECO:0000256" key="2">
    <source>
        <dbReference type="ARBA" id="ARBA00039743"/>
    </source>
</evidence>
<dbReference type="GO" id="GO:0051537">
    <property type="term" value="F:2 iron, 2 sulfur cluster binding"/>
    <property type="evidence" value="ECO:0007669"/>
    <property type="project" value="TreeGrafter"/>
</dbReference>